<reference evidence="1" key="2">
    <citation type="submission" date="2025-09" db="UniProtKB">
        <authorList>
            <consortium name="EnsemblPlants"/>
        </authorList>
    </citation>
    <scope>IDENTIFICATION</scope>
</reference>
<sequence length="159" mass="17717">MKFIGWNCQGMGRNIGSSHKMEHLSRLMNSTGAQISVISETRSFRCNSSQINPCFNTAGSFVVPSNGLLGGLWLLWSDEVQISIKFSNNYVILAVVVHIATNTEFALACVYGDPHHHLTKMIWDHVSTFVFNNLGKPVVFLGDLNEIMHDVVPMLISCY</sequence>
<evidence type="ECO:0000313" key="2">
    <source>
        <dbReference type="Proteomes" id="UP001732700"/>
    </source>
</evidence>
<organism evidence="1 2">
    <name type="scientific">Avena sativa</name>
    <name type="common">Oat</name>
    <dbReference type="NCBI Taxonomy" id="4498"/>
    <lineage>
        <taxon>Eukaryota</taxon>
        <taxon>Viridiplantae</taxon>
        <taxon>Streptophyta</taxon>
        <taxon>Embryophyta</taxon>
        <taxon>Tracheophyta</taxon>
        <taxon>Spermatophyta</taxon>
        <taxon>Magnoliopsida</taxon>
        <taxon>Liliopsida</taxon>
        <taxon>Poales</taxon>
        <taxon>Poaceae</taxon>
        <taxon>BOP clade</taxon>
        <taxon>Pooideae</taxon>
        <taxon>Poodae</taxon>
        <taxon>Poeae</taxon>
        <taxon>Poeae Chloroplast Group 1 (Aveneae type)</taxon>
        <taxon>Aveninae</taxon>
        <taxon>Avena</taxon>
    </lineage>
</organism>
<proteinExistence type="predicted"/>
<dbReference type="Proteomes" id="UP001732700">
    <property type="component" value="Chromosome 7D"/>
</dbReference>
<protein>
    <submittedName>
        <fullName evidence="1">Uncharacterized protein</fullName>
    </submittedName>
</protein>
<accession>A0ACD6AED0</accession>
<evidence type="ECO:0000313" key="1">
    <source>
        <dbReference type="EnsemblPlants" id="AVESA.00010b.r2.7DG1362410.1.CDS.1"/>
    </source>
</evidence>
<dbReference type="EnsemblPlants" id="AVESA.00010b.r2.7DG1362410.1">
    <property type="protein sequence ID" value="AVESA.00010b.r2.7DG1362410.1.CDS.1"/>
    <property type="gene ID" value="AVESA.00010b.r2.7DG1362410"/>
</dbReference>
<keyword evidence="2" id="KW-1185">Reference proteome</keyword>
<name>A0ACD6AED0_AVESA</name>
<reference evidence="1" key="1">
    <citation type="submission" date="2021-05" db="EMBL/GenBank/DDBJ databases">
        <authorList>
            <person name="Scholz U."/>
            <person name="Mascher M."/>
            <person name="Fiebig A."/>
        </authorList>
    </citation>
    <scope>NUCLEOTIDE SEQUENCE [LARGE SCALE GENOMIC DNA]</scope>
</reference>